<evidence type="ECO:0000313" key="2">
    <source>
        <dbReference type="Proteomes" id="UP000177111"/>
    </source>
</evidence>
<reference evidence="1 2" key="1">
    <citation type="journal article" date="2016" name="Nat. Commun.">
        <title>Thousands of microbial genomes shed light on interconnected biogeochemical processes in an aquifer system.</title>
        <authorList>
            <person name="Anantharaman K."/>
            <person name="Brown C.T."/>
            <person name="Hug L.A."/>
            <person name="Sharon I."/>
            <person name="Castelle C.J."/>
            <person name="Probst A.J."/>
            <person name="Thomas B.C."/>
            <person name="Singh A."/>
            <person name="Wilkins M.J."/>
            <person name="Karaoz U."/>
            <person name="Brodie E.L."/>
            <person name="Williams K.H."/>
            <person name="Hubbard S.S."/>
            <person name="Banfield J.F."/>
        </authorList>
    </citation>
    <scope>NUCLEOTIDE SEQUENCE [LARGE SCALE GENOMIC DNA]</scope>
</reference>
<evidence type="ECO:0000313" key="1">
    <source>
        <dbReference type="EMBL" id="OGN30808.1"/>
    </source>
</evidence>
<name>A0A1F8H1M7_9BACT</name>
<comment type="caution">
    <text evidence="1">The sequence shown here is derived from an EMBL/GenBank/DDBJ whole genome shotgun (WGS) entry which is preliminary data.</text>
</comment>
<dbReference type="AlphaFoldDB" id="A0A1F8H1M7"/>
<dbReference type="EMBL" id="MGKT01000008">
    <property type="protein sequence ID" value="OGN30808.1"/>
    <property type="molecule type" value="Genomic_DNA"/>
</dbReference>
<accession>A0A1F8H1M7</accession>
<dbReference type="Proteomes" id="UP000177111">
    <property type="component" value="Unassembled WGS sequence"/>
</dbReference>
<protein>
    <submittedName>
        <fullName evidence="1">Uncharacterized protein</fullName>
    </submittedName>
</protein>
<sequence length="152" mass="17454">MKKVVELIILNTPDEYRKEFEENYANSSFTLRPNVPVVFVAEDFDHIFSEPGPEGTGRVFSLRRAKKMHFMKAILSNDIGTEIMLETESGNIAVFCDALDCVMYLRIRPPTGRLQVATFFDFGKDHTKMNKKQKKKCVPISDDELMNKVKNT</sequence>
<gene>
    <name evidence="1" type="ORF">A3I96_03175</name>
</gene>
<proteinExistence type="predicted"/>
<organism evidence="1 2">
    <name type="scientific">Candidatus Yanofskybacteria bacterium RIFCSPLOWO2_02_FULL_44_18</name>
    <dbReference type="NCBI Taxonomy" id="1802705"/>
    <lineage>
        <taxon>Bacteria</taxon>
        <taxon>Candidatus Yanofskyibacteriota</taxon>
    </lineage>
</organism>